<organism evidence="3 4">
    <name type="scientific">Clostridium tarantellae</name>
    <dbReference type="NCBI Taxonomy" id="39493"/>
    <lineage>
        <taxon>Bacteria</taxon>
        <taxon>Bacillati</taxon>
        <taxon>Bacillota</taxon>
        <taxon>Clostridia</taxon>
        <taxon>Eubacteriales</taxon>
        <taxon>Clostridiaceae</taxon>
        <taxon>Clostridium</taxon>
    </lineage>
</organism>
<name>A0A6I1MS49_9CLOT</name>
<dbReference type="GO" id="GO:0015293">
    <property type="term" value="F:symporter activity"/>
    <property type="evidence" value="ECO:0007669"/>
    <property type="project" value="UniProtKB-UniRule"/>
</dbReference>
<sequence>MAISVNKKQVVENEETVKKNNGLYKLKKFFSFKIGIIPLGIYIPLLLVVIALLAEGKYPKDMLGAGAIMILYGFTCSEIGQRIPILKDIGGKVIFATFLPSYMVYAHLIPTQAVESVKFFMKSTNFLYVFIACIVVGSICSMNRQVLIKAFAKMFVPLVSGAVCASLVGVGVGTLLGIGAYKTYFFIVVPIMAGGVGEGALPLSMGYAALLGQGQEGLFGQILPVVMLGSLTAIILSGLLKHLGDKKPQFSGNGSLLKSGEDDEIIKLAKQKRELKIDIGQMTKAGILALVLYLVGVYVNDAIGLPAPIVMLLAAVLSKMLGIIPKDIEEGGYAVFKFTVTAITVPLLLGVGVAMTPWQRLVAVITNPAYLITIFCTVLTVVVVGFFVGKWMNMNPIEAAMVTACNSGQGGTGDVAILTAGNRLELMPFAQVSTRLGGAATVTFALALMRFLI</sequence>
<feature type="transmembrane region" description="Helical" evidence="2">
    <location>
        <begin position="368"/>
        <end position="388"/>
    </location>
</feature>
<dbReference type="PANTHER" id="PTHR40033">
    <property type="entry name" value="NA(+)-MALATE SYMPORTER"/>
    <property type="match status" value="1"/>
</dbReference>
<gene>
    <name evidence="3" type="ORF">GBZ86_14930</name>
</gene>
<keyword evidence="1 2" id="KW-0472">Membrane</keyword>
<comment type="caution">
    <text evidence="3">The sequence shown here is derived from an EMBL/GenBank/DDBJ whole genome shotgun (WGS) entry which is preliminary data.</text>
</comment>
<keyword evidence="1" id="KW-0769">Symport</keyword>
<dbReference type="InterPro" id="IPR004679">
    <property type="entry name" value="2-OHcarboxylate_transport"/>
</dbReference>
<keyword evidence="2" id="KW-1133">Transmembrane helix</keyword>
<dbReference type="EMBL" id="WHJC01000399">
    <property type="protein sequence ID" value="MPQ45017.1"/>
    <property type="molecule type" value="Genomic_DNA"/>
</dbReference>
<proteinExistence type="inferred from homology"/>
<accession>A0A6I1MS49</accession>
<evidence type="ECO:0000256" key="1">
    <source>
        <dbReference type="PIRNR" id="PIRNR005348"/>
    </source>
</evidence>
<keyword evidence="1" id="KW-0813">Transport</keyword>
<dbReference type="Proteomes" id="UP000430345">
    <property type="component" value="Unassembled WGS sequence"/>
</dbReference>
<dbReference type="PIRSF" id="PIRSF005348">
    <property type="entry name" value="YxkH"/>
    <property type="match status" value="1"/>
</dbReference>
<dbReference type="OrthoDB" id="8584824at2"/>
<evidence type="ECO:0000313" key="4">
    <source>
        <dbReference type="Proteomes" id="UP000430345"/>
    </source>
</evidence>
<keyword evidence="4" id="KW-1185">Reference proteome</keyword>
<dbReference type="PANTHER" id="PTHR40033:SF1">
    <property type="entry name" value="CITRATE-SODIUM SYMPORTER"/>
    <property type="match status" value="1"/>
</dbReference>
<protein>
    <submittedName>
        <fullName evidence="3">Malate permease</fullName>
    </submittedName>
</protein>
<evidence type="ECO:0000313" key="3">
    <source>
        <dbReference type="EMBL" id="MPQ45017.1"/>
    </source>
</evidence>
<feature type="transmembrane region" description="Helical" evidence="2">
    <location>
        <begin position="282"/>
        <end position="299"/>
    </location>
</feature>
<evidence type="ECO:0000256" key="2">
    <source>
        <dbReference type="SAM" id="Phobius"/>
    </source>
</evidence>
<dbReference type="GO" id="GO:0005886">
    <property type="term" value="C:plasma membrane"/>
    <property type="evidence" value="ECO:0007669"/>
    <property type="project" value="UniProtKB-UniRule"/>
</dbReference>
<feature type="transmembrane region" description="Helical" evidence="2">
    <location>
        <begin position="334"/>
        <end position="356"/>
    </location>
</feature>
<dbReference type="Pfam" id="PF03390">
    <property type="entry name" value="2HCT"/>
    <property type="match status" value="1"/>
</dbReference>
<feature type="transmembrane region" description="Helical" evidence="2">
    <location>
        <begin position="154"/>
        <end position="178"/>
    </location>
</feature>
<comment type="similarity">
    <text evidence="1">Belongs to the 2-hydroxycarboxylate transporter (2-HCT) (TC 2.A.24) family.</text>
</comment>
<keyword evidence="2" id="KW-0812">Transmembrane</keyword>
<dbReference type="AlphaFoldDB" id="A0A6I1MS49"/>
<dbReference type="RefSeq" id="WP_152891969.1">
    <property type="nucleotide sequence ID" value="NZ_WHJC01000399.1"/>
</dbReference>
<feature type="transmembrane region" description="Helical" evidence="2">
    <location>
        <begin position="30"/>
        <end position="54"/>
    </location>
</feature>
<feature type="transmembrane region" description="Helical" evidence="2">
    <location>
        <begin position="126"/>
        <end position="148"/>
    </location>
</feature>
<reference evidence="3 4" key="1">
    <citation type="submission" date="2019-10" db="EMBL/GenBank/DDBJ databases">
        <title>The Genome Sequence of Clostridium tarantellae Isolated from Fish Brain.</title>
        <authorList>
            <person name="Bano L."/>
            <person name="Kiel M."/>
            <person name="Sales G."/>
            <person name="Doxey A.C."/>
            <person name="Mansfield M.J."/>
            <person name="Schiavone M."/>
            <person name="Rossetto O."/>
            <person name="Pirazzini M."/>
            <person name="Dobrindt U."/>
            <person name="Montecucco C."/>
        </authorList>
    </citation>
    <scope>NUCLEOTIDE SEQUENCE [LARGE SCALE GENOMIC DNA]</scope>
    <source>
        <strain evidence="3 4">DSM 3997</strain>
    </source>
</reference>
<dbReference type="GO" id="GO:0008514">
    <property type="term" value="F:organic anion transmembrane transporter activity"/>
    <property type="evidence" value="ECO:0007669"/>
    <property type="project" value="InterPro"/>
</dbReference>
<feature type="transmembrane region" description="Helical" evidence="2">
    <location>
        <begin position="185"/>
        <end position="210"/>
    </location>
</feature>
<feature type="transmembrane region" description="Helical" evidence="2">
    <location>
        <begin position="222"/>
        <end position="240"/>
    </location>
</feature>
<feature type="transmembrane region" description="Helical" evidence="2">
    <location>
        <begin position="305"/>
        <end position="322"/>
    </location>
</feature>